<dbReference type="EMBL" id="BMSA01000053">
    <property type="protein sequence ID" value="GGT97411.1"/>
    <property type="molecule type" value="Genomic_DNA"/>
</dbReference>
<feature type="region of interest" description="Disordered" evidence="1">
    <location>
        <begin position="40"/>
        <end position="74"/>
    </location>
</feature>
<reference evidence="2" key="2">
    <citation type="submission" date="2020-09" db="EMBL/GenBank/DDBJ databases">
        <authorList>
            <person name="Sun Q."/>
            <person name="Ohkuma M."/>
        </authorList>
    </citation>
    <scope>NUCLEOTIDE SEQUENCE</scope>
    <source>
        <strain evidence="2">JCM 4125</strain>
    </source>
</reference>
<protein>
    <submittedName>
        <fullName evidence="2">Uncharacterized protein</fullName>
    </submittedName>
</protein>
<dbReference type="RefSeq" id="WP_189718277.1">
    <property type="nucleotide sequence ID" value="NZ_BMSA01000053.1"/>
</dbReference>
<organism evidence="2 3">
    <name type="scientific">Streptomyces phaeofaciens</name>
    <dbReference type="NCBI Taxonomy" id="68254"/>
    <lineage>
        <taxon>Bacteria</taxon>
        <taxon>Bacillati</taxon>
        <taxon>Actinomycetota</taxon>
        <taxon>Actinomycetes</taxon>
        <taxon>Kitasatosporales</taxon>
        <taxon>Streptomycetaceae</taxon>
        <taxon>Streptomyces</taxon>
    </lineage>
</organism>
<dbReference type="Proteomes" id="UP000646776">
    <property type="component" value="Unassembled WGS sequence"/>
</dbReference>
<dbReference type="AlphaFoldDB" id="A0A918HR39"/>
<reference evidence="2" key="1">
    <citation type="journal article" date="2014" name="Int. J. Syst. Evol. Microbiol.">
        <title>Complete genome sequence of Corynebacterium casei LMG S-19264T (=DSM 44701T), isolated from a smear-ripened cheese.</title>
        <authorList>
            <consortium name="US DOE Joint Genome Institute (JGI-PGF)"/>
            <person name="Walter F."/>
            <person name="Albersmeier A."/>
            <person name="Kalinowski J."/>
            <person name="Ruckert C."/>
        </authorList>
    </citation>
    <scope>NUCLEOTIDE SEQUENCE</scope>
    <source>
        <strain evidence="2">JCM 4125</strain>
    </source>
</reference>
<keyword evidence="3" id="KW-1185">Reference proteome</keyword>
<name>A0A918HR39_9ACTN</name>
<evidence type="ECO:0000313" key="2">
    <source>
        <dbReference type="EMBL" id="GGT97411.1"/>
    </source>
</evidence>
<proteinExistence type="predicted"/>
<gene>
    <name evidence="2" type="ORF">GCM10010226_88530</name>
</gene>
<sequence length="74" mass="8021">MKAESAVFAETPIYSRLVAERGDILAQTRNEADRLHRRLARVIPSDTSSPGRPRSGDRGTSRSDMGAAGGFFTV</sequence>
<comment type="caution">
    <text evidence="2">The sequence shown here is derived from an EMBL/GenBank/DDBJ whole genome shotgun (WGS) entry which is preliminary data.</text>
</comment>
<accession>A0A918HR39</accession>
<evidence type="ECO:0000313" key="3">
    <source>
        <dbReference type="Proteomes" id="UP000646776"/>
    </source>
</evidence>
<evidence type="ECO:0000256" key="1">
    <source>
        <dbReference type="SAM" id="MobiDB-lite"/>
    </source>
</evidence>